<feature type="binding site" evidence="2">
    <location>
        <position position="186"/>
    </location>
    <ligand>
        <name>Zn(2+)</name>
        <dbReference type="ChEBI" id="CHEBI:29105"/>
        <label>1</label>
        <note>catalytic</note>
    </ligand>
</feature>
<accession>A0A1G2CF51</accession>
<dbReference type="Pfam" id="PF01116">
    <property type="entry name" value="F_bP_aldolase"/>
    <property type="match status" value="1"/>
</dbReference>
<evidence type="ECO:0000313" key="3">
    <source>
        <dbReference type="EMBL" id="OGZ00015.1"/>
    </source>
</evidence>
<feature type="binding site" evidence="2">
    <location>
        <position position="87"/>
    </location>
    <ligand>
        <name>Zn(2+)</name>
        <dbReference type="ChEBI" id="CHEBI:29105"/>
        <label>1</label>
        <note>catalytic</note>
    </ligand>
</feature>
<sequence length="297" mass="32901">MKSLKEILKDAEKNKVAIGHFNFSDLAGLKAIFEAAREISKSQNIIVPVMVGVSEGEREFVGTWASAALVKTMREQYDYPIYLNADHTRSLDKVEEAAMAGFDEILFDGAHLPFEENIRQTREAVKIVRAINPNIVVEGEIGYIGTSSEVMKEKPKGIELTTPEEAARFVKETGVNILAPAVGNMHGLLARTNADGTRTYAEKRLDIVRIEAIKKAVQIPLTLHGGSGTNDEDFRKAIRAGITIIHINTEIRLAWRRGVEDSLKKNPNEVAPYKILPPAVDAVKRVVSERLRLFSGE</sequence>
<dbReference type="InterPro" id="IPR050246">
    <property type="entry name" value="Class_II_FBP_aldolase"/>
</dbReference>
<dbReference type="GO" id="GO:0005975">
    <property type="term" value="P:carbohydrate metabolic process"/>
    <property type="evidence" value="ECO:0007669"/>
    <property type="project" value="InterPro"/>
</dbReference>
<dbReference type="InterPro" id="IPR013785">
    <property type="entry name" value="Aldolase_TIM"/>
</dbReference>
<feature type="active site" description="Proton donor" evidence="1">
    <location>
        <position position="86"/>
    </location>
</feature>
<dbReference type="EMBL" id="MHLA01000010">
    <property type="protein sequence ID" value="OGZ00015.1"/>
    <property type="molecule type" value="Genomic_DNA"/>
</dbReference>
<dbReference type="Proteomes" id="UP000178880">
    <property type="component" value="Unassembled WGS sequence"/>
</dbReference>
<comment type="cofactor">
    <cofactor evidence="2">
        <name>Zn(2+)</name>
        <dbReference type="ChEBI" id="CHEBI:29105"/>
    </cofactor>
    <text evidence="2">Binds 2 Zn(2+) ions per subunit. One is catalytic and the other provides a structural contribution.</text>
</comment>
<proteinExistence type="predicted"/>
<name>A0A1G2CF51_9BACT</name>
<feature type="binding site" evidence="2">
    <location>
        <position position="140"/>
    </location>
    <ligand>
        <name>Zn(2+)</name>
        <dbReference type="ChEBI" id="CHEBI:29105"/>
        <label>2</label>
    </ligand>
</feature>
<reference evidence="3 4" key="1">
    <citation type="journal article" date="2016" name="Nat. Commun.">
        <title>Thousands of microbial genomes shed light on interconnected biogeochemical processes in an aquifer system.</title>
        <authorList>
            <person name="Anantharaman K."/>
            <person name="Brown C.T."/>
            <person name="Hug L.A."/>
            <person name="Sharon I."/>
            <person name="Castelle C.J."/>
            <person name="Probst A.J."/>
            <person name="Thomas B.C."/>
            <person name="Singh A."/>
            <person name="Wilkins M.J."/>
            <person name="Karaoz U."/>
            <person name="Brodie E.L."/>
            <person name="Williams K.H."/>
            <person name="Hubbard S.S."/>
            <person name="Banfield J.F."/>
        </authorList>
    </citation>
    <scope>NUCLEOTIDE SEQUENCE [LARGE SCALE GENOMIC DNA]</scope>
</reference>
<dbReference type="PANTHER" id="PTHR30304">
    <property type="entry name" value="D-TAGATOSE-1,6-BISPHOSPHATE ALDOLASE"/>
    <property type="match status" value="1"/>
</dbReference>
<keyword evidence="2" id="KW-0862">Zinc</keyword>
<dbReference type="InterPro" id="IPR000771">
    <property type="entry name" value="FBA_II"/>
</dbReference>
<keyword evidence="2" id="KW-0479">Metal-binding</keyword>
<evidence type="ECO:0000313" key="4">
    <source>
        <dbReference type="Proteomes" id="UP000178880"/>
    </source>
</evidence>
<gene>
    <name evidence="3" type="ORF">A2945_00675</name>
</gene>
<evidence type="ECO:0000256" key="1">
    <source>
        <dbReference type="PIRSR" id="PIRSR001359-1"/>
    </source>
</evidence>
<organism evidence="3 4">
    <name type="scientific">Candidatus Liptonbacteria bacterium RIFCSPLOWO2_01_FULL_52_25</name>
    <dbReference type="NCBI Taxonomy" id="1798650"/>
    <lineage>
        <taxon>Bacteria</taxon>
        <taxon>Candidatus Liptoniibacteriota</taxon>
    </lineage>
</organism>
<dbReference type="SUPFAM" id="SSF51569">
    <property type="entry name" value="Aldolase"/>
    <property type="match status" value="1"/>
</dbReference>
<dbReference type="AlphaFoldDB" id="A0A1G2CF51"/>
<dbReference type="GO" id="GO:0008270">
    <property type="term" value="F:zinc ion binding"/>
    <property type="evidence" value="ECO:0007669"/>
    <property type="project" value="InterPro"/>
</dbReference>
<dbReference type="STRING" id="1798650.A2945_00675"/>
<feature type="binding site" evidence="2">
    <location>
        <position position="224"/>
    </location>
    <ligand>
        <name>Zn(2+)</name>
        <dbReference type="ChEBI" id="CHEBI:29105"/>
        <label>1</label>
        <note>catalytic</note>
    </ligand>
</feature>
<evidence type="ECO:0000256" key="2">
    <source>
        <dbReference type="PIRSR" id="PIRSR001359-3"/>
    </source>
</evidence>
<dbReference type="PIRSF" id="PIRSF001359">
    <property type="entry name" value="F_bP_aldolase_II"/>
    <property type="match status" value="1"/>
</dbReference>
<dbReference type="Gene3D" id="3.20.20.70">
    <property type="entry name" value="Aldolase class I"/>
    <property type="match status" value="1"/>
</dbReference>
<comment type="caution">
    <text evidence="3">The sequence shown here is derived from an EMBL/GenBank/DDBJ whole genome shotgun (WGS) entry which is preliminary data.</text>
</comment>
<dbReference type="PANTHER" id="PTHR30304:SF0">
    <property type="entry name" value="D-TAGATOSE-1,6-BISPHOSPHATE ALDOLASE SUBUNIT GATY-RELATED"/>
    <property type="match status" value="1"/>
</dbReference>
<protein>
    <submittedName>
        <fullName evidence="3">Tagatose-bisphosphate aldolase</fullName>
    </submittedName>
</protein>
<feature type="binding site" evidence="2">
    <location>
        <position position="108"/>
    </location>
    <ligand>
        <name>Zn(2+)</name>
        <dbReference type="ChEBI" id="CHEBI:29105"/>
        <label>2</label>
    </ligand>
</feature>
<dbReference type="GO" id="GO:0016832">
    <property type="term" value="F:aldehyde-lyase activity"/>
    <property type="evidence" value="ECO:0007669"/>
    <property type="project" value="InterPro"/>
</dbReference>